<dbReference type="Proteomes" id="UP000274391">
    <property type="component" value="Unassembled WGS sequence"/>
</dbReference>
<protein>
    <submittedName>
        <fullName evidence="2">Uncharacterized protein</fullName>
    </submittedName>
</protein>
<gene>
    <name evidence="2" type="ORF">EG850_00025</name>
</gene>
<organism evidence="2 3">
    <name type="scientific">Gulosibacter macacae</name>
    <dbReference type="NCBI Taxonomy" id="2488791"/>
    <lineage>
        <taxon>Bacteria</taxon>
        <taxon>Bacillati</taxon>
        <taxon>Actinomycetota</taxon>
        <taxon>Actinomycetes</taxon>
        <taxon>Micrococcales</taxon>
        <taxon>Microbacteriaceae</taxon>
        <taxon>Gulosibacter</taxon>
    </lineage>
</organism>
<dbReference type="OrthoDB" id="5119197at2"/>
<dbReference type="EMBL" id="RQVS01000001">
    <property type="protein sequence ID" value="RRJ88576.1"/>
    <property type="molecule type" value="Genomic_DNA"/>
</dbReference>
<reference evidence="2 3" key="1">
    <citation type="submission" date="2018-11" db="EMBL/GenBank/DDBJ databases">
        <title>YIM 102482-1 draft genome.</title>
        <authorList>
            <person name="Li G."/>
            <person name="Jiang Y."/>
        </authorList>
    </citation>
    <scope>NUCLEOTIDE SEQUENCE [LARGE SCALE GENOMIC DNA]</scope>
    <source>
        <strain evidence="2 3">YIM 102482-1</strain>
    </source>
</reference>
<comment type="caution">
    <text evidence="2">The sequence shown here is derived from an EMBL/GenBank/DDBJ whole genome shotgun (WGS) entry which is preliminary data.</text>
</comment>
<feature type="transmembrane region" description="Helical" evidence="1">
    <location>
        <begin position="71"/>
        <end position="94"/>
    </location>
</feature>
<keyword evidence="1" id="KW-1133">Transmembrane helix</keyword>
<dbReference type="AlphaFoldDB" id="A0A3P3W3S7"/>
<keyword evidence="1" id="KW-0472">Membrane</keyword>
<proteinExistence type="predicted"/>
<sequence>MRSGRVVEQLVTFGSFALFGVIAGVITTFAHRVRFQLGEVMIWHGIVIALLAVLLITIGLRVYLTEKLPAIAFAVGVVGAVFALSTSGMGHSVVIPGGGLGAVGLIWVYGSAIAVALPAIWPSVPQRRPATPSE</sequence>
<keyword evidence="3" id="KW-1185">Reference proteome</keyword>
<accession>A0A3P3W3S7</accession>
<feature type="transmembrane region" description="Helical" evidence="1">
    <location>
        <begin position="42"/>
        <end position="64"/>
    </location>
</feature>
<evidence type="ECO:0000256" key="1">
    <source>
        <dbReference type="SAM" id="Phobius"/>
    </source>
</evidence>
<dbReference type="RefSeq" id="WP_124968595.1">
    <property type="nucleotide sequence ID" value="NZ_RQVS01000001.1"/>
</dbReference>
<feature type="transmembrane region" description="Helical" evidence="1">
    <location>
        <begin position="12"/>
        <end position="30"/>
    </location>
</feature>
<feature type="transmembrane region" description="Helical" evidence="1">
    <location>
        <begin position="100"/>
        <end position="121"/>
    </location>
</feature>
<evidence type="ECO:0000313" key="3">
    <source>
        <dbReference type="Proteomes" id="UP000274391"/>
    </source>
</evidence>
<evidence type="ECO:0000313" key="2">
    <source>
        <dbReference type="EMBL" id="RRJ88576.1"/>
    </source>
</evidence>
<name>A0A3P3W3S7_9MICO</name>
<keyword evidence="1" id="KW-0812">Transmembrane</keyword>